<dbReference type="FunCoup" id="A0A286XN59">
    <property type="interactions" value="222"/>
</dbReference>
<accession>A0A286XN59</accession>
<feature type="compositionally biased region" description="Polar residues" evidence="1">
    <location>
        <begin position="265"/>
        <end position="290"/>
    </location>
</feature>
<dbReference type="GO" id="GO:0180035">
    <property type="term" value="P:lncRNA processing"/>
    <property type="evidence" value="ECO:0007669"/>
    <property type="project" value="Ensembl"/>
</dbReference>
<dbReference type="OMA" id="ALSTWTM"/>
<dbReference type="GO" id="GO:0001734">
    <property type="term" value="F:mRNA m(6)A methyltransferase activity"/>
    <property type="evidence" value="ECO:0007669"/>
    <property type="project" value="Ensembl"/>
</dbReference>
<dbReference type="AlphaFoldDB" id="A0A286XN59"/>
<reference evidence="4" key="3">
    <citation type="submission" date="2025-09" db="UniProtKB">
        <authorList>
            <consortium name="Ensembl"/>
        </authorList>
    </citation>
    <scope>IDENTIFICATION</scope>
    <source>
        <strain evidence="4">2N</strain>
    </source>
</reference>
<dbReference type="FunFam" id="3.40.50.150:FF:000269">
    <property type="entry name" value="Methyltransferase-like protein 7A"/>
    <property type="match status" value="1"/>
</dbReference>
<gene>
    <name evidence="4" type="primary">TMT1A</name>
</gene>
<dbReference type="STRING" id="10141.ENSCPOP00000026923"/>
<name>A0A286XN59_CAVPO</name>
<dbReference type="InParanoid" id="A0A286XN59"/>
<dbReference type="GO" id="GO:0001649">
    <property type="term" value="P:osteoblast differentiation"/>
    <property type="evidence" value="ECO:0007669"/>
    <property type="project" value="Ensembl"/>
</dbReference>
<dbReference type="GO" id="GO:0018708">
    <property type="term" value="F:thiol S-methyltransferase activity"/>
    <property type="evidence" value="ECO:0007669"/>
    <property type="project" value="Ensembl"/>
</dbReference>
<feature type="domain" description="Methyltransferase type 11" evidence="3">
    <location>
        <begin position="75"/>
        <end position="172"/>
    </location>
</feature>
<dbReference type="GO" id="GO:0005811">
    <property type="term" value="C:lipid droplet"/>
    <property type="evidence" value="ECO:0007669"/>
    <property type="project" value="Ensembl"/>
</dbReference>
<dbReference type="SUPFAM" id="SSF53335">
    <property type="entry name" value="S-adenosyl-L-methionine-dependent methyltransferases"/>
    <property type="match status" value="1"/>
</dbReference>
<dbReference type="GO" id="GO:0042476">
    <property type="term" value="P:odontogenesis"/>
    <property type="evidence" value="ECO:0007669"/>
    <property type="project" value="Ensembl"/>
</dbReference>
<dbReference type="GeneTree" id="ENSGT00940000154786"/>
<keyword evidence="2" id="KW-1133">Transmembrane helix</keyword>
<evidence type="ECO:0000256" key="1">
    <source>
        <dbReference type="SAM" id="MobiDB-lite"/>
    </source>
</evidence>
<keyword evidence="2" id="KW-0472">Membrane</keyword>
<dbReference type="PANTHER" id="PTHR45036:SF5">
    <property type="entry name" value="METHYLTRANSFERASE LIKE 7A1-RELATED"/>
    <property type="match status" value="1"/>
</dbReference>
<evidence type="ECO:0000313" key="4">
    <source>
        <dbReference type="Ensembl" id="ENSCPOP00000026923.1"/>
    </source>
</evidence>
<keyword evidence="2" id="KW-0812">Transmembrane</keyword>
<sequence>MAFAIFVLQLVIYILLFPLYLLNFLGLWNRICKKWFPVFLSKFTVTYNQQMASKKRELFGNLQEFAGPSGTLSLLELGCGTGANFKFYPPECRVTCMDPNPNFEKYLVKSIAENRHLHYERFVVGVGEDMRQVADGSMDAVVCTLVLCSVKSQEQILREVRRVLRPGGAFYFMEHVAAEQSTWNYFWQQVLDPTWHLVFDGCSLTRESWKALEQAGFSKLRLQHLQAPLSWVLEIPGSFGIHILLQTHTVLPRPQHLAQNLAPPQHSSPSRGGTCPSTQWNLSTQAFTRP</sequence>
<dbReference type="GO" id="GO:0005783">
    <property type="term" value="C:endoplasmic reticulum"/>
    <property type="evidence" value="ECO:0007669"/>
    <property type="project" value="Ensembl"/>
</dbReference>
<dbReference type="Pfam" id="PF08241">
    <property type="entry name" value="Methyltransf_11"/>
    <property type="match status" value="1"/>
</dbReference>
<dbReference type="CDD" id="cd02440">
    <property type="entry name" value="AdoMet_MTases"/>
    <property type="match status" value="1"/>
</dbReference>
<evidence type="ECO:0000256" key="2">
    <source>
        <dbReference type="SAM" id="Phobius"/>
    </source>
</evidence>
<feature type="region of interest" description="Disordered" evidence="1">
    <location>
        <begin position="259"/>
        <end position="290"/>
    </location>
</feature>
<dbReference type="Proteomes" id="UP000005447">
    <property type="component" value="Unassembled WGS sequence"/>
</dbReference>
<reference evidence="4" key="2">
    <citation type="submission" date="2025-08" db="UniProtKB">
        <authorList>
            <consortium name="Ensembl"/>
        </authorList>
    </citation>
    <scope>IDENTIFICATION</scope>
    <source>
        <strain evidence="4">2N</strain>
    </source>
</reference>
<protein>
    <submittedName>
        <fullName evidence="4">Thiol methyltransferase 1A</fullName>
    </submittedName>
</protein>
<dbReference type="PANTHER" id="PTHR45036">
    <property type="entry name" value="METHYLTRANSFERASE LIKE 7B"/>
    <property type="match status" value="1"/>
</dbReference>
<feature type="transmembrane region" description="Helical" evidence="2">
    <location>
        <begin position="6"/>
        <end position="28"/>
    </location>
</feature>
<evidence type="ECO:0000259" key="3">
    <source>
        <dbReference type="Pfam" id="PF08241"/>
    </source>
</evidence>
<dbReference type="InterPro" id="IPR029063">
    <property type="entry name" value="SAM-dependent_MTases_sf"/>
</dbReference>
<reference evidence="5" key="1">
    <citation type="journal article" date="2011" name="Nature">
        <title>A high-resolution map of human evolutionary constraint using 29 mammals.</title>
        <authorList>
            <person name="Lindblad-Toh K."/>
            <person name="Garber M."/>
            <person name="Zuk O."/>
            <person name="Lin M.F."/>
            <person name="Parker B.J."/>
            <person name="Washietl S."/>
            <person name="Kheradpour P."/>
            <person name="Ernst J."/>
            <person name="Jordan G."/>
            <person name="Mauceli E."/>
            <person name="Ward L.D."/>
            <person name="Lowe C.B."/>
            <person name="Holloway A.K."/>
            <person name="Clamp M."/>
            <person name="Gnerre S."/>
            <person name="Alfoldi J."/>
            <person name="Beal K."/>
            <person name="Chang J."/>
            <person name="Clawson H."/>
            <person name="Cuff J."/>
            <person name="Di Palma F."/>
            <person name="Fitzgerald S."/>
            <person name="Flicek P."/>
            <person name="Guttman M."/>
            <person name="Hubisz M.J."/>
            <person name="Jaffe D.B."/>
            <person name="Jungreis I."/>
            <person name="Kent W.J."/>
            <person name="Kostka D."/>
            <person name="Lara M."/>
            <person name="Martins A.L."/>
            <person name="Massingham T."/>
            <person name="Moltke I."/>
            <person name="Raney B.J."/>
            <person name="Rasmussen M.D."/>
            <person name="Robinson J."/>
            <person name="Stark A."/>
            <person name="Vilella A.J."/>
            <person name="Wen J."/>
            <person name="Xie X."/>
            <person name="Zody M.C."/>
            <person name="Baldwin J."/>
            <person name="Bloom T."/>
            <person name="Chin C.W."/>
            <person name="Heiman D."/>
            <person name="Nicol R."/>
            <person name="Nusbaum C."/>
            <person name="Young S."/>
            <person name="Wilkinson J."/>
            <person name="Worley K.C."/>
            <person name="Kovar C.L."/>
            <person name="Muzny D.M."/>
            <person name="Gibbs R.A."/>
            <person name="Cree A."/>
            <person name="Dihn H.H."/>
            <person name="Fowler G."/>
            <person name="Jhangiani S."/>
            <person name="Joshi V."/>
            <person name="Lee S."/>
            <person name="Lewis L.R."/>
            <person name="Nazareth L.V."/>
            <person name="Okwuonu G."/>
            <person name="Santibanez J."/>
            <person name="Warren W.C."/>
            <person name="Mardis E.R."/>
            <person name="Weinstock G.M."/>
            <person name="Wilson R.K."/>
            <person name="Delehaunty K."/>
            <person name="Dooling D."/>
            <person name="Fronik C."/>
            <person name="Fulton L."/>
            <person name="Fulton B."/>
            <person name="Graves T."/>
            <person name="Minx P."/>
            <person name="Sodergren E."/>
            <person name="Birney E."/>
            <person name="Margulies E.H."/>
            <person name="Herrero J."/>
            <person name="Green E.D."/>
            <person name="Haussler D."/>
            <person name="Siepel A."/>
            <person name="Goldman N."/>
            <person name="Pollard K.S."/>
            <person name="Pedersen J.S."/>
            <person name="Lander E.S."/>
            <person name="Kellis M."/>
        </authorList>
    </citation>
    <scope>NUCLEOTIDE SEQUENCE [LARGE SCALE GENOMIC DNA]</scope>
    <source>
        <strain evidence="5">2N</strain>
    </source>
</reference>
<organism evidence="4 5">
    <name type="scientific">Cavia porcellus</name>
    <name type="common">Guinea pig</name>
    <dbReference type="NCBI Taxonomy" id="10141"/>
    <lineage>
        <taxon>Eukaryota</taxon>
        <taxon>Metazoa</taxon>
        <taxon>Chordata</taxon>
        <taxon>Craniata</taxon>
        <taxon>Vertebrata</taxon>
        <taxon>Euteleostomi</taxon>
        <taxon>Mammalia</taxon>
        <taxon>Eutheria</taxon>
        <taxon>Euarchontoglires</taxon>
        <taxon>Glires</taxon>
        <taxon>Rodentia</taxon>
        <taxon>Hystricomorpha</taxon>
        <taxon>Caviidae</taxon>
        <taxon>Cavia</taxon>
    </lineage>
</organism>
<dbReference type="EMBL" id="AAKN02015022">
    <property type="status" value="NOT_ANNOTATED_CDS"/>
    <property type="molecule type" value="Genomic_DNA"/>
</dbReference>
<keyword evidence="5" id="KW-1185">Reference proteome</keyword>
<dbReference type="Ensembl" id="ENSCPOT00000043289.1">
    <property type="protein sequence ID" value="ENSCPOP00000026923.1"/>
    <property type="gene ID" value="ENSCPOG00000031803.1"/>
</dbReference>
<evidence type="ECO:0000313" key="5">
    <source>
        <dbReference type="Proteomes" id="UP000005447"/>
    </source>
</evidence>
<dbReference type="Gene3D" id="3.40.50.150">
    <property type="entry name" value="Vaccinia Virus protein VP39"/>
    <property type="match status" value="1"/>
</dbReference>
<proteinExistence type="predicted"/>
<dbReference type="VEuPathDB" id="HostDB:ENSCPOG00000031803"/>
<dbReference type="InterPro" id="IPR013216">
    <property type="entry name" value="Methyltransf_11"/>
</dbReference>
<dbReference type="Bgee" id="ENSCPOG00000031803">
    <property type="expression patterns" value="Expressed in liver and 13 other cell types or tissues"/>
</dbReference>
<dbReference type="InterPro" id="IPR052356">
    <property type="entry name" value="Thiol_S-MT"/>
</dbReference>